<protein>
    <submittedName>
        <fullName evidence="1">Uncharacterized protein</fullName>
    </submittedName>
</protein>
<gene>
    <name evidence="1" type="ORF">LAh10_167</name>
</gene>
<name>A0A514A1H8_9CAUD</name>
<sequence>MRFIIAFLTLVLSTGSYAFSFGKKAVPVEENSFETSWARILTLKDQISMGWTARDMSDREFGITMTCDSIRSTIWNYKFPGQPGVKVDGLAMVMVRDVGNDLSKIDLETESRNYMVIFDSNYAIDGSANLEVLVKDSKRIDVIPEHIKFLWVGYKANHTGTWIVASGPKMTAEGMFGRMQSYADFPRTQLDTCSRSMEEPSYKVAN</sequence>
<accession>A0A514A1H8</accession>
<keyword evidence="2" id="KW-1185">Reference proteome</keyword>
<reference evidence="1 2" key="1">
    <citation type="submission" date="2019-04" db="EMBL/GenBank/DDBJ databases">
        <title>Novel bacteriophages capable of disrupting biofilms from clinical strains of Aeromonas hydrophila with intrinsic antibiotic resistance.</title>
        <authorList>
            <person name="Kabwe M."/>
            <person name="Brown T.L."/>
            <person name="Speirs L."/>
            <person name="Ku H."/>
            <person name="Leach M."/>
            <person name="Chan H.T."/>
            <person name="Petrovski S."/>
            <person name="Lock P."/>
            <person name="Tucci J."/>
        </authorList>
    </citation>
    <scope>NUCLEOTIDE SEQUENCE [LARGE SCALE GENOMIC DNA]</scope>
</reference>
<dbReference type="Proteomes" id="UP000318420">
    <property type="component" value="Segment"/>
</dbReference>
<evidence type="ECO:0000313" key="1">
    <source>
        <dbReference type="EMBL" id="QDH47138.1"/>
    </source>
</evidence>
<organism evidence="1 2">
    <name type="scientific">Aeromonas phage LAh10</name>
    <dbReference type="NCBI Taxonomy" id="2591025"/>
    <lineage>
        <taxon>Viruses</taxon>
        <taxon>Duplodnaviria</taxon>
        <taxon>Heunggongvirae</taxon>
        <taxon>Uroviricota</taxon>
        <taxon>Caudoviricetes</taxon>
        <taxon>Chimalliviridae</taxon>
        <taxon>Ludhianavirus</taxon>
        <taxon>Ludhianavirus LAh10</taxon>
    </lineage>
</organism>
<dbReference type="EMBL" id="MK838116">
    <property type="protein sequence ID" value="QDH47138.1"/>
    <property type="molecule type" value="Genomic_DNA"/>
</dbReference>
<proteinExistence type="predicted"/>
<evidence type="ECO:0000313" key="2">
    <source>
        <dbReference type="Proteomes" id="UP000318420"/>
    </source>
</evidence>